<dbReference type="Pfam" id="PF00270">
    <property type="entry name" value="DEAD"/>
    <property type="match status" value="1"/>
</dbReference>
<dbReference type="GO" id="GO:0003676">
    <property type="term" value="F:nucleic acid binding"/>
    <property type="evidence" value="ECO:0007669"/>
    <property type="project" value="InterPro"/>
</dbReference>
<comment type="caution">
    <text evidence="6">The sequence shown here is derived from an EMBL/GenBank/DDBJ whole genome shotgun (WGS) entry which is preliminary data.</text>
</comment>
<dbReference type="InterPro" id="IPR018973">
    <property type="entry name" value="MZB"/>
</dbReference>
<dbReference type="PROSITE" id="PS51194">
    <property type="entry name" value="HELICASE_CTER"/>
    <property type="match status" value="1"/>
</dbReference>
<dbReference type="PANTHER" id="PTHR47957">
    <property type="entry name" value="ATP-DEPENDENT HELICASE HRQ1"/>
    <property type="match status" value="1"/>
</dbReference>
<dbReference type="CDD" id="cd18797">
    <property type="entry name" value="SF2_C_Hrq"/>
    <property type="match status" value="1"/>
</dbReference>
<evidence type="ECO:0000313" key="7">
    <source>
        <dbReference type="Proteomes" id="UP000580839"/>
    </source>
</evidence>
<dbReference type="Gene3D" id="3.40.50.300">
    <property type="entry name" value="P-loop containing nucleotide triphosphate hydrolases"/>
    <property type="match status" value="2"/>
</dbReference>
<dbReference type="Pfam" id="PF09369">
    <property type="entry name" value="MZB"/>
    <property type="match status" value="1"/>
</dbReference>
<dbReference type="SMART" id="SM00490">
    <property type="entry name" value="HELICc"/>
    <property type="match status" value="1"/>
</dbReference>
<dbReference type="Pfam" id="PF00271">
    <property type="entry name" value="Helicase_C"/>
    <property type="match status" value="1"/>
</dbReference>
<protein>
    <submittedName>
        <fullName evidence="6">DEAD/DEAH box helicase</fullName>
    </submittedName>
</protein>
<dbReference type="InterPro" id="IPR014001">
    <property type="entry name" value="Helicase_ATP-bd"/>
</dbReference>
<evidence type="ECO:0000256" key="3">
    <source>
        <dbReference type="SAM" id="MobiDB-lite"/>
    </source>
</evidence>
<evidence type="ECO:0000313" key="6">
    <source>
        <dbReference type="EMBL" id="NOT34943.1"/>
    </source>
</evidence>
<dbReference type="PANTHER" id="PTHR47957:SF3">
    <property type="entry name" value="ATP-DEPENDENT HELICASE HRQ1"/>
    <property type="match status" value="1"/>
</dbReference>
<dbReference type="Pfam" id="PF22982">
    <property type="entry name" value="WHD_HRQ1"/>
    <property type="match status" value="1"/>
</dbReference>
<accession>A0A849SMD5</accession>
<proteinExistence type="predicted"/>
<feature type="domain" description="Helicase C-terminal" evidence="5">
    <location>
        <begin position="298"/>
        <end position="475"/>
    </location>
</feature>
<dbReference type="GO" id="GO:0043138">
    <property type="term" value="F:3'-5' DNA helicase activity"/>
    <property type="evidence" value="ECO:0007669"/>
    <property type="project" value="TreeGrafter"/>
</dbReference>
<dbReference type="SMART" id="SM00487">
    <property type="entry name" value="DEXDc"/>
    <property type="match status" value="1"/>
</dbReference>
<keyword evidence="1" id="KW-0547">Nucleotide-binding</keyword>
<dbReference type="CDD" id="cd17923">
    <property type="entry name" value="DEXHc_Hrq1-like"/>
    <property type="match status" value="1"/>
</dbReference>
<dbReference type="PROSITE" id="PS51192">
    <property type="entry name" value="HELICASE_ATP_BIND_1"/>
    <property type="match status" value="1"/>
</dbReference>
<feature type="domain" description="Helicase ATP-binding" evidence="4">
    <location>
        <begin position="82"/>
        <end position="265"/>
    </location>
</feature>
<dbReference type="InterPro" id="IPR011545">
    <property type="entry name" value="DEAD/DEAH_box_helicase_dom"/>
</dbReference>
<feature type="region of interest" description="Disordered" evidence="3">
    <location>
        <begin position="762"/>
        <end position="793"/>
    </location>
</feature>
<evidence type="ECO:0000259" key="4">
    <source>
        <dbReference type="PROSITE" id="PS51192"/>
    </source>
</evidence>
<evidence type="ECO:0000256" key="1">
    <source>
        <dbReference type="ARBA" id="ARBA00022741"/>
    </source>
</evidence>
<keyword evidence="6" id="KW-0347">Helicase</keyword>
<dbReference type="InterPro" id="IPR027417">
    <property type="entry name" value="P-loop_NTPase"/>
</dbReference>
<dbReference type="InterPro" id="IPR001650">
    <property type="entry name" value="Helicase_C-like"/>
</dbReference>
<dbReference type="GO" id="GO:0036297">
    <property type="term" value="P:interstrand cross-link repair"/>
    <property type="evidence" value="ECO:0007669"/>
    <property type="project" value="TreeGrafter"/>
</dbReference>
<dbReference type="GO" id="GO:0006289">
    <property type="term" value="P:nucleotide-excision repair"/>
    <property type="evidence" value="ECO:0007669"/>
    <property type="project" value="TreeGrafter"/>
</dbReference>
<keyword evidence="2" id="KW-0067">ATP-binding</keyword>
<dbReference type="Proteomes" id="UP000580839">
    <property type="component" value="Unassembled WGS sequence"/>
</dbReference>
<gene>
    <name evidence="6" type="ORF">HOP12_12335</name>
</gene>
<evidence type="ECO:0000259" key="5">
    <source>
        <dbReference type="PROSITE" id="PS51194"/>
    </source>
</evidence>
<dbReference type="InterPro" id="IPR055227">
    <property type="entry name" value="HRQ1_WHD"/>
</dbReference>
<keyword evidence="6" id="KW-0378">Hydrolase</keyword>
<dbReference type="EMBL" id="JABFRW010000158">
    <property type="protein sequence ID" value="NOT34943.1"/>
    <property type="molecule type" value="Genomic_DNA"/>
</dbReference>
<reference evidence="6 7" key="1">
    <citation type="submission" date="2020-04" db="EMBL/GenBank/DDBJ databases">
        <title>Metagenomic profiling of ammonia- and methane-oxidizing microorganisms in a Dutch drinking water treatment plant.</title>
        <authorList>
            <person name="Poghosyan L."/>
            <person name="Leucker S."/>
        </authorList>
    </citation>
    <scope>NUCLEOTIDE SEQUENCE [LARGE SCALE GENOMIC DNA]</scope>
    <source>
        <strain evidence="6">S-RSF-IL-03</strain>
    </source>
</reference>
<organism evidence="6 7">
    <name type="scientific">Eiseniibacteriota bacterium</name>
    <dbReference type="NCBI Taxonomy" id="2212470"/>
    <lineage>
        <taxon>Bacteria</taxon>
        <taxon>Candidatus Eiseniibacteriota</taxon>
    </lineage>
</organism>
<dbReference type="AlphaFoldDB" id="A0A849SMD5"/>
<evidence type="ECO:0000256" key="2">
    <source>
        <dbReference type="ARBA" id="ARBA00022840"/>
    </source>
</evidence>
<name>A0A849SMD5_UNCEI</name>
<sequence>MHSEPARFLDVWSEPRSTADPISWLRDLGERPEHRGAIAHWHVEPARLARHGALSWPLPAPLAEALETQGVEQLYSHQVHAIERLRARLDTVIVTGTASGKSLCYHAPVIERLLEDPDATALYLFPTKALAQDQLRGLTRLSLGHPQILKRLRAGVYDGDTQASTRRKLRDDANVILSNPDMLHAGILPQHPRWVRFLSRLRYVVVDEMHVYRGIFGSHVANVLRRLERVIAHYGGDFRYVMCSATIRNPGELATALTGREVAVVDDDGSPRGERHFVLWNPPYLDDSRSERRSSNGDGSLLLAGLVERGAQTIAFTKSRVAAELVYRYAHERLERSAPELAGRLSPYRGGYLPEDRRRIERALFSGELRGVVSTNALELGIDVGSLDAAVLIGAPPTLASAWQQAGRAGRRNGAALALLVAYNETVDQYLMRHPDWFFGRSPEAACIDPGNPYILAQQLACAAYELPLTLADRTRFGALAGRVLEALDEAGQTRTLEGRSYWAQTDFPAQKVNLRAMSDDTYTILDASRDNAVIGNVDAISGLELVYPDAIYLHEGQTMWVRSLDLEQKVAIVEPRPVDYYTQPVLDTHVHVRGERETLDWHGERVRFGDLTYAWQTVAMKKIRFGTRDALGYHPLSLPRLTLETAGFWITPGEATLRELARRGHSPWESLSGVRNLFLTLLAMISMCDAADLGGVLDSSNVGAPTLFLFDRYPGGLGFAEQGFARLDELTRAALEHLRACPCEGGCPSCTGLPILRPAQQQDPDLGRARSSPSKEGAQALLSTWARESSRG</sequence>
<dbReference type="SUPFAM" id="SSF52540">
    <property type="entry name" value="P-loop containing nucleoside triphosphate hydrolases"/>
    <property type="match status" value="1"/>
</dbReference>
<dbReference type="GO" id="GO:0005524">
    <property type="term" value="F:ATP binding"/>
    <property type="evidence" value="ECO:0007669"/>
    <property type="project" value="UniProtKB-KW"/>
</dbReference>